<feature type="short sequence motif" description="GXSXG" evidence="2">
    <location>
        <begin position="176"/>
        <end position="180"/>
    </location>
</feature>
<reference evidence="4 5" key="1">
    <citation type="submission" date="2020-02" db="EMBL/GenBank/DDBJ databases">
        <title>complete genome sequence of Rhodobacteraceae bacterium.</title>
        <authorList>
            <person name="Park J."/>
            <person name="Kim Y.-S."/>
            <person name="Kim K.-H."/>
        </authorList>
    </citation>
    <scope>NUCLEOTIDE SEQUENCE [LARGE SCALE GENOMIC DNA]</scope>
    <source>
        <strain evidence="4 5">RR4-56</strain>
    </source>
</reference>
<dbReference type="PROSITE" id="PS51635">
    <property type="entry name" value="PNPLA"/>
    <property type="match status" value="1"/>
</dbReference>
<dbReference type="Proteomes" id="UP000503336">
    <property type="component" value="Chromosome"/>
</dbReference>
<feature type="domain" description="PNPLA" evidence="3">
    <location>
        <begin position="143"/>
        <end position="337"/>
    </location>
</feature>
<evidence type="ECO:0000256" key="1">
    <source>
        <dbReference type="ARBA" id="ARBA00023098"/>
    </source>
</evidence>
<protein>
    <recommendedName>
        <fullName evidence="3">PNPLA domain-containing protein</fullName>
    </recommendedName>
</protein>
<gene>
    <name evidence="4" type="ORF">G5B40_06630</name>
</gene>
<dbReference type="GO" id="GO:0016787">
    <property type="term" value="F:hydrolase activity"/>
    <property type="evidence" value="ECO:0007669"/>
    <property type="project" value="UniProtKB-UniRule"/>
</dbReference>
<evidence type="ECO:0000313" key="4">
    <source>
        <dbReference type="EMBL" id="QIE55153.1"/>
    </source>
</evidence>
<dbReference type="GO" id="GO:0016042">
    <property type="term" value="P:lipid catabolic process"/>
    <property type="evidence" value="ECO:0007669"/>
    <property type="project" value="UniProtKB-UniRule"/>
</dbReference>
<feature type="short sequence motif" description="GXGXXG" evidence="2">
    <location>
        <begin position="147"/>
        <end position="152"/>
    </location>
</feature>
<feature type="active site" description="Nucleophile" evidence="2">
    <location>
        <position position="178"/>
    </location>
</feature>
<keyword evidence="1 2" id="KW-0443">Lipid metabolism</keyword>
<dbReference type="AlphaFoldDB" id="A0A7L5BVM8"/>
<dbReference type="EMBL" id="CP049056">
    <property type="protein sequence ID" value="QIE55153.1"/>
    <property type="molecule type" value="Genomic_DNA"/>
</dbReference>
<evidence type="ECO:0000256" key="2">
    <source>
        <dbReference type="PROSITE-ProRule" id="PRU01161"/>
    </source>
</evidence>
<evidence type="ECO:0000259" key="3">
    <source>
        <dbReference type="PROSITE" id="PS51635"/>
    </source>
</evidence>
<dbReference type="InterPro" id="IPR002641">
    <property type="entry name" value="PNPLA_dom"/>
</dbReference>
<keyword evidence="2" id="KW-0442">Lipid degradation</keyword>
<dbReference type="Pfam" id="PF01734">
    <property type="entry name" value="Patatin"/>
    <property type="match status" value="1"/>
</dbReference>
<dbReference type="SUPFAM" id="SSF52151">
    <property type="entry name" value="FabD/lysophospholipase-like"/>
    <property type="match status" value="1"/>
</dbReference>
<dbReference type="KEGG" id="hdh:G5B40_06630"/>
<dbReference type="InterPro" id="IPR016035">
    <property type="entry name" value="Acyl_Trfase/lysoPLipase"/>
</dbReference>
<feature type="short sequence motif" description="DGA/G" evidence="2">
    <location>
        <begin position="323"/>
        <end position="325"/>
    </location>
</feature>
<evidence type="ECO:0000313" key="5">
    <source>
        <dbReference type="Proteomes" id="UP000503336"/>
    </source>
</evidence>
<accession>A0A7L5BVM8</accession>
<keyword evidence="5" id="KW-1185">Reference proteome</keyword>
<keyword evidence="2" id="KW-0378">Hydrolase</keyword>
<organism evidence="4 5">
    <name type="scientific">Pikeienuella piscinae</name>
    <dbReference type="NCBI Taxonomy" id="2748098"/>
    <lineage>
        <taxon>Bacteria</taxon>
        <taxon>Pseudomonadati</taxon>
        <taxon>Pseudomonadota</taxon>
        <taxon>Alphaproteobacteria</taxon>
        <taxon>Rhodobacterales</taxon>
        <taxon>Paracoccaceae</taxon>
        <taxon>Pikeienuella</taxon>
    </lineage>
</organism>
<sequence length="468" mass="50834">MKLEPIRITAAPWLTQGRGGRFNPLSAIARRRDETPRLGCGSRARLDRMYGRRPHRRMLDAFATICVGLAFLAQSGCVSITRTPVPADLADIVQPLGTPGLREWGDALTPAEVDRLLETAGPLLRERFGREVAAGRTPQVDYLALSGGGQWGAFGAGLLAAWTESGTRPEFQGVAGVSTGAIIAPFAFLGPEYDDMLKEFYSAYTTDDLLESTVVTGLIAGTALADTTPLARLIEKYITAELLDRIAEEHRRGRELSIGTTNLDAGRPVIWNIGEIANSGHPGALKLVQELIRASAAIPVAFPPMFVDVEGPDGRVYDEMHVDGGASSQVTFISPQVPIAEATRRILGRDLDRRVWVVVNNDLAPPHSTVRARLPAIGFAAVSSLIRGSGTGDVYRLYAIAQRDKVDFNVTWIPPEIPCPDPDEQFDPSFMSCLYEFAGDYFRTGEAWRDAPPFFATGLPDASQTSKR</sequence>
<dbReference type="Gene3D" id="3.40.1090.10">
    <property type="entry name" value="Cytosolic phospholipase A2 catalytic domain"/>
    <property type="match status" value="2"/>
</dbReference>
<proteinExistence type="predicted"/>
<name>A0A7L5BVM8_9RHOB</name>
<feature type="active site" description="Proton acceptor" evidence="2">
    <location>
        <position position="323"/>
    </location>
</feature>